<organism evidence="2 3">
    <name type="scientific">Vreelandella nigrificans</name>
    <dbReference type="NCBI Taxonomy" id="2042704"/>
    <lineage>
        <taxon>Bacteria</taxon>
        <taxon>Pseudomonadati</taxon>
        <taxon>Pseudomonadota</taxon>
        <taxon>Gammaproteobacteria</taxon>
        <taxon>Oceanospirillales</taxon>
        <taxon>Halomonadaceae</taxon>
        <taxon>Vreelandella</taxon>
    </lineage>
</organism>
<accession>A0A2A4HG94</accession>
<feature type="signal peptide" evidence="1">
    <location>
        <begin position="1"/>
        <end position="21"/>
    </location>
</feature>
<gene>
    <name evidence="2" type="ORF">CPA45_20910</name>
</gene>
<proteinExistence type="predicted"/>
<dbReference type="OrthoDB" id="1938678at2"/>
<evidence type="ECO:0000256" key="1">
    <source>
        <dbReference type="SAM" id="SignalP"/>
    </source>
</evidence>
<keyword evidence="3" id="KW-1185">Reference proteome</keyword>
<dbReference type="InterPro" id="IPR047676">
    <property type="entry name" value="FxLYD_dom"/>
</dbReference>
<dbReference type="NCBIfam" id="NF038353">
    <property type="entry name" value="FxLYD_dom"/>
    <property type="match status" value="1"/>
</dbReference>
<dbReference type="Proteomes" id="UP000218677">
    <property type="component" value="Unassembled WGS sequence"/>
</dbReference>
<name>A0A2A4HG94_9GAMM</name>
<dbReference type="AlphaFoldDB" id="A0A2A4HG94"/>
<reference evidence="3" key="1">
    <citation type="submission" date="2017-09" db="EMBL/GenBank/DDBJ databases">
        <authorList>
            <person name="Cho G.-S."/>
            <person name="Oguntoyinbo F.A."/>
            <person name="Cnockaert M."/>
            <person name="Kabisch J."/>
            <person name="Neve H."/>
            <person name="Bockelmann W."/>
            <person name="Wenning M."/>
            <person name="Franz C.M."/>
            <person name="Vandamme P."/>
        </authorList>
    </citation>
    <scope>NUCLEOTIDE SEQUENCE [LARGE SCALE GENOMIC DNA]</scope>
    <source>
        <strain evidence="3">MBT G8648</strain>
    </source>
</reference>
<evidence type="ECO:0000313" key="2">
    <source>
        <dbReference type="EMBL" id="PCF93680.1"/>
    </source>
</evidence>
<comment type="caution">
    <text evidence="2">The sequence shown here is derived from an EMBL/GenBank/DDBJ whole genome shotgun (WGS) entry which is preliminary data.</text>
</comment>
<sequence length="109" mass="11851">MTRMFAIFLLSVISFVSPAIADEVLLRVESTEVVATDFGREIVGIAHNTTDASISSASLTFNLYDHSGAKVGEAHAHGSHIEPGVPWRFRALFTEPSATSYRLVNILAF</sequence>
<feature type="chain" id="PRO_5012042678" evidence="1">
    <location>
        <begin position="22"/>
        <end position="109"/>
    </location>
</feature>
<dbReference type="RefSeq" id="WP_096654966.1">
    <property type="nucleotide sequence ID" value="NZ_NWUX01000032.1"/>
</dbReference>
<protein>
    <submittedName>
        <fullName evidence="2">Uncharacterized protein</fullName>
    </submittedName>
</protein>
<keyword evidence="1" id="KW-0732">Signal</keyword>
<evidence type="ECO:0000313" key="3">
    <source>
        <dbReference type="Proteomes" id="UP000218677"/>
    </source>
</evidence>
<dbReference type="EMBL" id="NWUX01000032">
    <property type="protein sequence ID" value="PCF93680.1"/>
    <property type="molecule type" value="Genomic_DNA"/>
</dbReference>